<dbReference type="KEGG" id="seri:SERIO_v1c07330"/>
<name>A0A0H3XK89_9MOLU</name>
<dbReference type="EMBL" id="CP011856">
    <property type="protein sequence ID" value="AKM54296.1"/>
    <property type="molecule type" value="Genomic_DNA"/>
</dbReference>
<dbReference type="PROSITE" id="PS51257">
    <property type="entry name" value="PROKAR_LIPOPROTEIN"/>
    <property type="match status" value="1"/>
</dbReference>
<dbReference type="AlphaFoldDB" id="A0A0H3XK89"/>
<reference evidence="2" key="2">
    <citation type="submission" date="2015-06" db="EMBL/GenBank/DDBJ databases">
        <title>Complete genome sequence of Spiroplasma eriocheiris TDA-040725-5 (DSM 21848).</title>
        <authorList>
            <person name="Lo W.-S."/>
            <person name="Kuo C.-H."/>
        </authorList>
    </citation>
    <scope>NUCLEOTIDE SEQUENCE [LARGE SCALE GENOMIC DNA]</scope>
    <source>
        <strain evidence="2">TDA-040725-5</strain>
    </source>
</reference>
<keyword evidence="2" id="KW-1185">Reference proteome</keyword>
<dbReference type="PATRIC" id="fig|743698.3.peg.736"/>
<gene>
    <name evidence="1" type="ORF">SERIO_v1c07330</name>
</gene>
<reference evidence="1 2" key="1">
    <citation type="journal article" date="2015" name="Genome Biol. Evol.">
        <title>Found and Lost: The Fates of Horizontally Acquired Genes in Arthropod-Symbiotic Spiroplasma.</title>
        <authorList>
            <person name="Lo W.S."/>
            <person name="Gasparich G.E."/>
            <person name="Kuo C.H."/>
        </authorList>
    </citation>
    <scope>NUCLEOTIDE SEQUENCE [LARGE SCALE GENOMIC DNA]</scope>
    <source>
        <strain evidence="2">TDA-040725-5</strain>
    </source>
</reference>
<dbReference type="STRING" id="315358.SERIO_v1c07330"/>
<evidence type="ECO:0008006" key="3">
    <source>
        <dbReference type="Google" id="ProtNLM"/>
    </source>
</evidence>
<evidence type="ECO:0000313" key="2">
    <source>
        <dbReference type="Proteomes" id="UP000035661"/>
    </source>
</evidence>
<protein>
    <recommendedName>
        <fullName evidence="3">Lipoprotein</fullName>
    </recommendedName>
</protein>
<evidence type="ECO:0000313" key="1">
    <source>
        <dbReference type="EMBL" id="AKM54296.1"/>
    </source>
</evidence>
<accession>A0A0H3XK89</accession>
<sequence>MKKLLSFLGTVAISGTGLTTLVSCSAKVSNNEENNNDQDILLAISKEVKALLNDNLFKNYIDSDDDVNLQIIYDKVDNINDSYELDNTKPDDQKILNYLSDVVTKTITEVNQIIKKEYSNYYQNSDPIEYNSNDLKATIKYVDLQSLIKDLDIDIPGIENTKMVGIELNLSYKVNLKELNKTDSLYKTSNITNNIDAATLLNNKIYLVLQAELDKFMTENTEIDLNKTAEFQKIYNSFDISSLSSISDALKNKFQNFIKNSDLQNYKIKFNSTEFLANPKSFFDNKDNFTTWASQNGGVKTGQLYPYIGHSMPYLFFGTGDSNNLENLTADTFVNKYLDNNIPGFKIEDGKFVTLWTFNLDLSFINLYGMNLSGLMSTGEEGNNQVFEGKITLSKEDLNQKLQNYGKIIVEFYKNYSAHLEQNKTSFKVSPEIFEKLKNSDDKSANFLIKTLKDSFINSDIAKTLEDINIFDISNYFGAGVYKLNDDGSIYLGYAGGWSMDFTFGSNQNIKYTSNVYFAEGSITINN</sequence>
<dbReference type="RefSeq" id="WP_047791518.1">
    <property type="nucleotide sequence ID" value="NZ_CP011856.1"/>
</dbReference>
<dbReference type="Proteomes" id="UP000035661">
    <property type="component" value="Chromosome"/>
</dbReference>
<organism evidence="1 2">
    <name type="scientific">Spiroplasma eriocheiris</name>
    <dbReference type="NCBI Taxonomy" id="315358"/>
    <lineage>
        <taxon>Bacteria</taxon>
        <taxon>Bacillati</taxon>
        <taxon>Mycoplasmatota</taxon>
        <taxon>Mollicutes</taxon>
        <taxon>Entomoplasmatales</taxon>
        <taxon>Spiroplasmataceae</taxon>
        <taxon>Spiroplasma</taxon>
    </lineage>
</organism>
<proteinExistence type="predicted"/>